<keyword evidence="4" id="KW-0808">Transferase</keyword>
<dbReference type="Pfam" id="PF06832">
    <property type="entry name" value="BiPBP_C"/>
    <property type="match status" value="1"/>
</dbReference>
<dbReference type="InterPro" id="IPR012338">
    <property type="entry name" value="Beta-lactam/transpept-like"/>
</dbReference>
<evidence type="ECO:0000256" key="8">
    <source>
        <dbReference type="ARBA" id="ARBA00049902"/>
    </source>
</evidence>
<evidence type="ECO:0000313" key="12">
    <source>
        <dbReference type="EMBL" id="MCF4143134.1"/>
    </source>
</evidence>
<dbReference type="EMBL" id="JAKGUD010000011">
    <property type="protein sequence ID" value="MCF4143134.1"/>
    <property type="molecule type" value="Genomic_DNA"/>
</dbReference>
<dbReference type="EC" id="2.4.99.28" evidence="7"/>
<dbReference type="SUPFAM" id="SSF56601">
    <property type="entry name" value="beta-lactamase/transpeptidase-like"/>
    <property type="match status" value="1"/>
</dbReference>
<dbReference type="NCBIfam" id="TIGR02073">
    <property type="entry name" value="PBP_1c"/>
    <property type="match status" value="1"/>
</dbReference>
<dbReference type="SUPFAM" id="SSF53955">
    <property type="entry name" value="Lysozyme-like"/>
    <property type="match status" value="1"/>
</dbReference>
<comment type="catalytic activity">
    <reaction evidence="8">
        <text>[GlcNAc-(1-&gt;4)-Mur2Ac(oyl-L-Ala-gamma-D-Glu-L-Lys-D-Ala-D-Ala)](n)-di-trans,octa-cis-undecaprenyl diphosphate + beta-D-GlcNAc-(1-&gt;4)-Mur2Ac(oyl-L-Ala-gamma-D-Glu-L-Lys-D-Ala-D-Ala)-di-trans,octa-cis-undecaprenyl diphosphate = [GlcNAc-(1-&gt;4)-Mur2Ac(oyl-L-Ala-gamma-D-Glu-L-Lys-D-Ala-D-Ala)](n+1)-di-trans,octa-cis-undecaprenyl diphosphate + di-trans,octa-cis-undecaprenyl diphosphate + H(+)</text>
        <dbReference type="Rhea" id="RHEA:23708"/>
        <dbReference type="Rhea" id="RHEA-COMP:9602"/>
        <dbReference type="Rhea" id="RHEA-COMP:9603"/>
        <dbReference type="ChEBI" id="CHEBI:15378"/>
        <dbReference type="ChEBI" id="CHEBI:58405"/>
        <dbReference type="ChEBI" id="CHEBI:60033"/>
        <dbReference type="ChEBI" id="CHEBI:78435"/>
        <dbReference type="EC" id="2.4.99.28"/>
    </reaction>
</comment>
<keyword evidence="1" id="KW-0121">Carboxypeptidase</keyword>
<evidence type="ECO:0000256" key="3">
    <source>
        <dbReference type="ARBA" id="ARBA00022676"/>
    </source>
</evidence>
<evidence type="ECO:0000256" key="5">
    <source>
        <dbReference type="ARBA" id="ARBA00022801"/>
    </source>
</evidence>
<keyword evidence="3" id="KW-0328">Glycosyltransferase</keyword>
<dbReference type="InterPro" id="IPR036950">
    <property type="entry name" value="PBP_transglycosylase"/>
</dbReference>
<comment type="caution">
    <text evidence="12">The sequence shown here is derived from an EMBL/GenBank/DDBJ whole genome shotgun (WGS) entry which is preliminary data.</text>
</comment>
<dbReference type="InterPro" id="IPR001264">
    <property type="entry name" value="Glyco_trans_51"/>
</dbReference>
<feature type="domain" description="Penicillin-binding protein transpeptidase" evidence="9">
    <location>
        <begin position="299"/>
        <end position="557"/>
    </location>
</feature>
<feature type="domain" description="Glycosyl transferase family 51" evidence="10">
    <location>
        <begin position="67"/>
        <end position="225"/>
    </location>
</feature>
<dbReference type="Pfam" id="PF00912">
    <property type="entry name" value="Transgly"/>
    <property type="match status" value="1"/>
</dbReference>
<dbReference type="PANTHER" id="PTHR32282:SF15">
    <property type="entry name" value="PENICILLIN-BINDING PROTEIN 1C"/>
    <property type="match status" value="1"/>
</dbReference>
<evidence type="ECO:0000256" key="1">
    <source>
        <dbReference type="ARBA" id="ARBA00022645"/>
    </source>
</evidence>
<dbReference type="Gene3D" id="1.10.3810.10">
    <property type="entry name" value="Biosynthetic peptidoglycan transglycosylase-like"/>
    <property type="match status" value="1"/>
</dbReference>
<evidence type="ECO:0000259" key="11">
    <source>
        <dbReference type="Pfam" id="PF06832"/>
    </source>
</evidence>
<evidence type="ECO:0000259" key="10">
    <source>
        <dbReference type="Pfam" id="PF00912"/>
    </source>
</evidence>
<evidence type="ECO:0000259" key="9">
    <source>
        <dbReference type="Pfam" id="PF00905"/>
    </source>
</evidence>
<dbReference type="Pfam" id="PF00905">
    <property type="entry name" value="Transpeptidase"/>
    <property type="match status" value="1"/>
</dbReference>
<sequence length="723" mass="78875">MKIKFLLCAIPGLPLAAALAVWIASFAVSPVTVREVASLDRSPRVTDRDGDVLWVGLTSEDKLCLPLSLDEMGRWLPLVLIEVEDRRFRDHHGVDWLGLVRAAVQNFRSGGIVSGGSTITSQLIRMARPRERTFSAKAREFLQAIDLERRLSKDGILEMYLNRAPFGGVLQGAGAASLGWWGKSPKDLSLAEAAVLVAMLKGPTRYRPDLHPERLRARRDRILRDLGKRGVVSGEAVILAMEEPLPGGISIPDRDFLFVSKVLEESPEGGRSTLDRQVQLFLEKAVSSALRGMPRKVTGAAALVDNRDGSVRGYVGNGRFDQDRSWSWVDCCDSPRSPGSTLKPFVYAMAFEGGLLSPSSLMADTPLSLSGRAPRNFDLRYRGPVSASDALADSLNVPAVRVLRSVGSERFLHRLRTLGFSLLREDGDHYGDSLILGGCEVTLLELLRAFSTLATWRSRPLSFLEGTGGDRWEDSPFSQESSFLVGEILRDSDRLSPYLRSLLSGKAEMAFKTGTSYGFRDAWAVAWNESWTFAVWFGDPEGTPHPELVGLSASVPVVVEVMSRLGGTMPLPPAGVSRRTVCSLSGLPLNSACPSGEEAWYIPGVSPEGPCDLHRWTGGKSITVLPPELAAWGKARETFLAIVSPLDGAEYLMPPLGEPPRIPLSCEGASGKVSWFVDGLHLGTVPGGRRLFWSISEGRHRISAVDEKGRTDRAVVKVTPWGR</sequence>
<keyword evidence="13" id="KW-1185">Reference proteome</keyword>
<feature type="domain" description="Penicillin-binding C-terminal" evidence="11">
    <location>
        <begin position="637"/>
        <end position="716"/>
    </location>
</feature>
<organism evidence="12 13">
    <name type="scientific">Dethiosulfovibrio marinus</name>
    <dbReference type="NCBI Taxonomy" id="133532"/>
    <lineage>
        <taxon>Bacteria</taxon>
        <taxon>Thermotogati</taxon>
        <taxon>Synergistota</taxon>
        <taxon>Synergistia</taxon>
        <taxon>Synergistales</taxon>
        <taxon>Dethiosulfovibrionaceae</taxon>
        <taxon>Dethiosulfovibrio</taxon>
    </lineage>
</organism>
<reference evidence="12 13" key="1">
    <citation type="submission" date="2022-01" db="EMBL/GenBank/DDBJ databases">
        <title>Dethiosulfovibrio faecalis sp. nov., a novel proteolytic, non-sulfur-reducing bacterium isolated from a marine aquaculture solid waste bioreactor.</title>
        <authorList>
            <person name="Grabowski S."/>
            <person name="Apolinario E."/>
            <person name="Schneider N."/>
            <person name="Marshall C.W."/>
            <person name="Sowers K.R."/>
        </authorList>
    </citation>
    <scope>NUCLEOTIDE SEQUENCE [LARGE SCALE GENOMIC DNA]</scope>
    <source>
        <strain evidence="12 13">DSM 12537</strain>
    </source>
</reference>
<dbReference type="Proteomes" id="UP001200430">
    <property type="component" value="Unassembled WGS sequence"/>
</dbReference>
<evidence type="ECO:0000256" key="4">
    <source>
        <dbReference type="ARBA" id="ARBA00022679"/>
    </source>
</evidence>
<evidence type="ECO:0000313" key="13">
    <source>
        <dbReference type="Proteomes" id="UP001200430"/>
    </source>
</evidence>
<protein>
    <recommendedName>
        <fullName evidence="7">peptidoglycan glycosyltransferase</fullName>
        <ecNumber evidence="7">2.4.99.28</ecNumber>
    </recommendedName>
</protein>
<dbReference type="InterPro" id="IPR050396">
    <property type="entry name" value="Glycosyltr_51/Transpeptidase"/>
</dbReference>
<gene>
    <name evidence="12" type="primary">pbpC</name>
    <name evidence="12" type="ORF">L2W38_09950</name>
</gene>
<name>A0ABS9EPM5_9BACT</name>
<keyword evidence="6" id="KW-0511">Multifunctional enzyme</keyword>
<proteinExistence type="predicted"/>
<evidence type="ECO:0000256" key="6">
    <source>
        <dbReference type="ARBA" id="ARBA00023268"/>
    </source>
</evidence>
<keyword evidence="2" id="KW-0645">Protease</keyword>
<keyword evidence="5" id="KW-0378">Hydrolase</keyword>
<dbReference type="InterPro" id="IPR011815">
    <property type="entry name" value="PBP_1c"/>
</dbReference>
<dbReference type="PANTHER" id="PTHR32282">
    <property type="entry name" value="BINDING PROTEIN TRANSPEPTIDASE, PUTATIVE-RELATED"/>
    <property type="match status" value="1"/>
</dbReference>
<evidence type="ECO:0000256" key="7">
    <source>
        <dbReference type="ARBA" id="ARBA00044770"/>
    </source>
</evidence>
<dbReference type="InterPro" id="IPR023346">
    <property type="entry name" value="Lysozyme-like_dom_sf"/>
</dbReference>
<dbReference type="InterPro" id="IPR009647">
    <property type="entry name" value="PBP_C"/>
</dbReference>
<evidence type="ECO:0000256" key="2">
    <source>
        <dbReference type="ARBA" id="ARBA00022670"/>
    </source>
</evidence>
<dbReference type="RefSeq" id="WP_236099839.1">
    <property type="nucleotide sequence ID" value="NZ_JAKGUD010000011.1"/>
</dbReference>
<dbReference type="InterPro" id="IPR001460">
    <property type="entry name" value="PCN-bd_Tpept"/>
</dbReference>
<dbReference type="Gene3D" id="3.40.710.10">
    <property type="entry name" value="DD-peptidase/beta-lactamase superfamily"/>
    <property type="match status" value="1"/>
</dbReference>
<accession>A0ABS9EPM5</accession>